<evidence type="ECO:0000256" key="1">
    <source>
        <dbReference type="SAM" id="MobiDB-lite"/>
    </source>
</evidence>
<protein>
    <submittedName>
        <fullName evidence="2">Uncharacterized protein</fullName>
    </submittedName>
</protein>
<proteinExistence type="predicted"/>
<keyword evidence="3" id="KW-1185">Reference proteome</keyword>
<sequence>MAHSPKEILEEIISGMKVDMEETERSQPVDAFTRSNSCGQVPKEVNHTEPVNVDAVKIQLDMKVQDQQASVPSVLEEVPPNKSRLSPLAARAALASRVSTAYDDVINGTKLDDPQVIVNLSVVGVSPSDPSTLVPVIAETVNVVNRSILDENGGSLKPQLEESLEVTNSSARSKPSTKERKSPESAKPGRVTRSSMRKSASFVTSEEKMQMDDKDITRNNSANTEGSSLPSGFKEIADTTGKGSAGNTDLNRITKSVDSTRSKLKKSTVAQKKEQEELSEMEAEMCTPAEEVADETSTFAENNQPSEGQSAKRKLIEPSVPSRVTRSAVKKAAGDASNDFQMKSCDEEDQGRASKKTRRSSRSTELKKTETFTVSQGLDDDNTKSGHTEMNAPEEESTPARKKEPVSLQMDSEGQTPTTKKDKAKTSTSSKKAQKTKGKLTGLRSHGQSEKSASTSKQSEKSASTSKQKNKSASTTQQERRFSHRLAFLPRTRSQVKH</sequence>
<name>A0A2I0K0L0_PUNGR</name>
<feature type="region of interest" description="Disordered" evidence="1">
    <location>
        <begin position="21"/>
        <end position="46"/>
    </location>
</feature>
<accession>A0A2I0K0L0</accession>
<dbReference type="Proteomes" id="UP000233551">
    <property type="component" value="Unassembled WGS sequence"/>
</dbReference>
<feature type="compositionally biased region" description="Basic and acidic residues" evidence="1">
    <location>
        <begin position="205"/>
        <end position="217"/>
    </location>
</feature>
<feature type="compositionally biased region" description="Polar residues" evidence="1">
    <location>
        <begin position="295"/>
        <end position="309"/>
    </location>
</feature>
<feature type="compositionally biased region" description="Polar residues" evidence="1">
    <location>
        <begin position="165"/>
        <end position="174"/>
    </location>
</feature>
<feature type="region of interest" description="Disordered" evidence="1">
    <location>
        <begin position="151"/>
        <end position="498"/>
    </location>
</feature>
<evidence type="ECO:0000313" key="3">
    <source>
        <dbReference type="Proteomes" id="UP000233551"/>
    </source>
</evidence>
<feature type="compositionally biased region" description="Polar residues" evidence="1">
    <location>
        <begin position="192"/>
        <end position="204"/>
    </location>
</feature>
<dbReference type="EMBL" id="PGOL01000988">
    <property type="protein sequence ID" value="PKI62095.1"/>
    <property type="molecule type" value="Genomic_DNA"/>
</dbReference>
<feature type="compositionally biased region" description="Polar residues" evidence="1">
    <location>
        <begin position="450"/>
        <end position="477"/>
    </location>
</feature>
<reference evidence="2 3" key="1">
    <citation type="submission" date="2017-11" db="EMBL/GenBank/DDBJ databases">
        <title>De-novo sequencing of pomegranate (Punica granatum L.) genome.</title>
        <authorList>
            <person name="Akparov Z."/>
            <person name="Amiraslanov A."/>
            <person name="Hajiyeva S."/>
            <person name="Abbasov M."/>
            <person name="Kaur K."/>
            <person name="Hamwieh A."/>
            <person name="Solovyev V."/>
            <person name="Salamov A."/>
            <person name="Braich B."/>
            <person name="Kosarev P."/>
            <person name="Mahmoud A."/>
            <person name="Hajiyev E."/>
            <person name="Babayeva S."/>
            <person name="Izzatullayeva V."/>
            <person name="Mammadov A."/>
            <person name="Mammadov A."/>
            <person name="Sharifova S."/>
            <person name="Ojaghi J."/>
            <person name="Eynullazada K."/>
            <person name="Bayramov B."/>
            <person name="Abdulazimova A."/>
            <person name="Shahmuradov I."/>
        </authorList>
    </citation>
    <scope>NUCLEOTIDE SEQUENCE [LARGE SCALE GENOMIC DNA]</scope>
    <source>
        <strain evidence="3">cv. AG2017</strain>
        <tissue evidence="2">Leaf</tissue>
    </source>
</reference>
<organism evidence="2 3">
    <name type="scientific">Punica granatum</name>
    <name type="common">Pomegranate</name>
    <dbReference type="NCBI Taxonomy" id="22663"/>
    <lineage>
        <taxon>Eukaryota</taxon>
        <taxon>Viridiplantae</taxon>
        <taxon>Streptophyta</taxon>
        <taxon>Embryophyta</taxon>
        <taxon>Tracheophyta</taxon>
        <taxon>Spermatophyta</taxon>
        <taxon>Magnoliopsida</taxon>
        <taxon>eudicotyledons</taxon>
        <taxon>Gunneridae</taxon>
        <taxon>Pentapetalae</taxon>
        <taxon>rosids</taxon>
        <taxon>malvids</taxon>
        <taxon>Myrtales</taxon>
        <taxon>Lythraceae</taxon>
        <taxon>Punica</taxon>
    </lineage>
</organism>
<feature type="compositionally biased region" description="Polar residues" evidence="1">
    <location>
        <begin position="218"/>
        <end position="230"/>
    </location>
</feature>
<comment type="caution">
    <text evidence="2">The sequence shown here is derived from an EMBL/GenBank/DDBJ whole genome shotgun (WGS) entry which is preliminary data.</text>
</comment>
<gene>
    <name evidence="2" type="ORF">CRG98_017468</name>
</gene>
<evidence type="ECO:0000313" key="2">
    <source>
        <dbReference type="EMBL" id="PKI62095.1"/>
    </source>
</evidence>
<dbReference type="AlphaFoldDB" id="A0A2I0K0L0"/>
<feature type="compositionally biased region" description="Polar residues" evidence="1">
    <location>
        <begin position="241"/>
        <end position="259"/>
    </location>
</feature>